<evidence type="ECO:0000313" key="1">
    <source>
        <dbReference type="EMBL" id="MBO0947216.1"/>
    </source>
</evidence>
<dbReference type="RefSeq" id="WP_207327133.1">
    <property type="nucleotide sequence ID" value="NZ_JAFMYW010000001.1"/>
</dbReference>
<organism evidence="1 2">
    <name type="scientific">Fibrella forsythiae</name>
    <dbReference type="NCBI Taxonomy" id="2817061"/>
    <lineage>
        <taxon>Bacteria</taxon>
        <taxon>Pseudomonadati</taxon>
        <taxon>Bacteroidota</taxon>
        <taxon>Cytophagia</taxon>
        <taxon>Cytophagales</taxon>
        <taxon>Spirosomataceae</taxon>
        <taxon>Fibrella</taxon>
    </lineage>
</organism>
<evidence type="ECO:0000313" key="2">
    <source>
        <dbReference type="Proteomes" id="UP000664628"/>
    </source>
</evidence>
<comment type="caution">
    <text evidence="1">The sequence shown here is derived from an EMBL/GenBank/DDBJ whole genome shotgun (WGS) entry which is preliminary data.</text>
</comment>
<dbReference type="Gene3D" id="2.40.30.170">
    <property type="match status" value="1"/>
</dbReference>
<gene>
    <name evidence="1" type="ORF">J2I46_01380</name>
</gene>
<proteinExistence type="predicted"/>
<protein>
    <submittedName>
        <fullName evidence="1">Uncharacterized protein</fullName>
    </submittedName>
</protein>
<dbReference type="EMBL" id="JAFMYW010000001">
    <property type="protein sequence ID" value="MBO0947216.1"/>
    <property type="molecule type" value="Genomic_DNA"/>
</dbReference>
<reference evidence="1 2" key="1">
    <citation type="submission" date="2021-03" db="EMBL/GenBank/DDBJ databases">
        <title>Fibrella sp. HMF5405 genome sequencing and assembly.</title>
        <authorList>
            <person name="Kang H."/>
            <person name="Kim H."/>
            <person name="Bae S."/>
            <person name="Joh K."/>
        </authorList>
    </citation>
    <scope>NUCLEOTIDE SEQUENCE [LARGE SCALE GENOMIC DNA]</scope>
    <source>
        <strain evidence="1 2">HMF5405</strain>
    </source>
</reference>
<dbReference type="Proteomes" id="UP000664628">
    <property type="component" value="Unassembled WGS sequence"/>
</dbReference>
<keyword evidence="2" id="KW-1185">Reference proteome</keyword>
<sequence>MPNYEELSVKTGQELGQVVTHQSVGRFDFIGDRRFGQYNLGKVNVGQAVLVKLPSYPFQEFGSLPGRISAISPVASDTASRAQVVFPNGLVTNNGQRLAARNGLVATGDIITNDTRLIERLFYELRRLKGR</sequence>
<accession>A0ABS3JB51</accession>
<name>A0ABS3JB51_9BACT</name>